<keyword evidence="2" id="KW-1185">Reference proteome</keyword>
<dbReference type="PATRIC" id="fig|1393736.3.peg.2084"/>
<sequence length="92" mass="10382">MIYVKSLSENVVKVAISKWSSDEGNDEYIEINKGEVAQWNRSDQRGFLMSVARKDSVTLLYSIRLNGYVIIYDNSVVNNGSRIDSLYSIPSA</sequence>
<accession>A0A022PIC5</accession>
<organism evidence="1 2">
    <name type="scientific">Photorhabdus aegyptia</name>
    <dbReference type="NCBI Taxonomy" id="2805098"/>
    <lineage>
        <taxon>Bacteria</taxon>
        <taxon>Pseudomonadati</taxon>
        <taxon>Pseudomonadota</taxon>
        <taxon>Gammaproteobacteria</taxon>
        <taxon>Enterobacterales</taxon>
        <taxon>Morganellaceae</taxon>
        <taxon>Photorhabdus</taxon>
    </lineage>
</organism>
<reference evidence="1 2" key="1">
    <citation type="submission" date="2014-03" db="EMBL/GenBank/DDBJ databases">
        <title>Draft Genome of Photorhabdus luminescens BA1, an Egyptian Isolate.</title>
        <authorList>
            <person name="Ghazal S."/>
            <person name="Hurst S.G.IV."/>
            <person name="Morris K."/>
            <person name="Thomas K."/>
            <person name="Tisa L.S."/>
        </authorList>
    </citation>
    <scope>NUCLEOTIDE SEQUENCE [LARGE SCALE GENOMIC DNA]</scope>
    <source>
        <strain evidence="1 2">BA1</strain>
    </source>
</reference>
<gene>
    <name evidence="1" type="ORF">BA1DRAFT_02051</name>
</gene>
<protein>
    <submittedName>
        <fullName evidence="1">Uncharacterized protein</fullName>
    </submittedName>
</protein>
<name>A0A022PIC5_9GAMM</name>
<comment type="caution">
    <text evidence="1">The sequence shown here is derived from an EMBL/GenBank/DDBJ whole genome shotgun (WGS) entry which is preliminary data.</text>
</comment>
<evidence type="ECO:0000313" key="1">
    <source>
        <dbReference type="EMBL" id="EYU15391.1"/>
    </source>
</evidence>
<proteinExistence type="predicted"/>
<dbReference type="EMBL" id="JFGV01000026">
    <property type="protein sequence ID" value="EYU15391.1"/>
    <property type="molecule type" value="Genomic_DNA"/>
</dbReference>
<evidence type="ECO:0000313" key="2">
    <source>
        <dbReference type="Proteomes" id="UP000023464"/>
    </source>
</evidence>
<dbReference type="RefSeq" id="WP_036778406.1">
    <property type="nucleotide sequence ID" value="NZ_CAWLTM010000089.1"/>
</dbReference>
<dbReference type="Proteomes" id="UP000023464">
    <property type="component" value="Unassembled WGS sequence"/>
</dbReference>
<dbReference type="AlphaFoldDB" id="A0A022PIC5"/>